<gene>
    <name evidence="1" type="ORF">Ahy_B10g105842</name>
</gene>
<dbReference type="EMBL" id="SDMP01000020">
    <property type="protein sequence ID" value="RYQ86165.1"/>
    <property type="molecule type" value="Genomic_DNA"/>
</dbReference>
<reference evidence="1 2" key="1">
    <citation type="submission" date="2019-01" db="EMBL/GenBank/DDBJ databases">
        <title>Sequencing of cultivated peanut Arachis hypogaea provides insights into genome evolution and oil improvement.</title>
        <authorList>
            <person name="Chen X."/>
        </authorList>
    </citation>
    <scope>NUCLEOTIDE SEQUENCE [LARGE SCALE GENOMIC DNA]</scope>
    <source>
        <strain evidence="2">cv. Fuhuasheng</strain>
        <tissue evidence="1">Leaves</tissue>
    </source>
</reference>
<dbReference type="Proteomes" id="UP000289738">
    <property type="component" value="Chromosome B10"/>
</dbReference>
<dbReference type="AlphaFoldDB" id="A0A444X8Z6"/>
<protein>
    <submittedName>
        <fullName evidence="1">Uncharacterized protein</fullName>
    </submittedName>
</protein>
<dbReference type="Gramene" id="arahy.Tifrunner.gnm2.ann2.Ah20g458500.1">
    <property type="protein sequence ID" value="arahy.Tifrunner.gnm2.ann2.Ah20g458500.1-CDS"/>
    <property type="gene ID" value="arahy.Tifrunner.gnm2.ann2.Ah20g458500"/>
</dbReference>
<proteinExistence type="predicted"/>
<keyword evidence="2" id="KW-1185">Reference proteome</keyword>
<accession>A0A444X8Z6</accession>
<evidence type="ECO:0000313" key="1">
    <source>
        <dbReference type="EMBL" id="RYQ86165.1"/>
    </source>
</evidence>
<evidence type="ECO:0000313" key="2">
    <source>
        <dbReference type="Proteomes" id="UP000289738"/>
    </source>
</evidence>
<organism evidence="1 2">
    <name type="scientific">Arachis hypogaea</name>
    <name type="common">Peanut</name>
    <dbReference type="NCBI Taxonomy" id="3818"/>
    <lineage>
        <taxon>Eukaryota</taxon>
        <taxon>Viridiplantae</taxon>
        <taxon>Streptophyta</taxon>
        <taxon>Embryophyta</taxon>
        <taxon>Tracheophyta</taxon>
        <taxon>Spermatophyta</taxon>
        <taxon>Magnoliopsida</taxon>
        <taxon>eudicotyledons</taxon>
        <taxon>Gunneridae</taxon>
        <taxon>Pentapetalae</taxon>
        <taxon>rosids</taxon>
        <taxon>fabids</taxon>
        <taxon>Fabales</taxon>
        <taxon>Fabaceae</taxon>
        <taxon>Papilionoideae</taxon>
        <taxon>50 kb inversion clade</taxon>
        <taxon>dalbergioids sensu lato</taxon>
        <taxon>Dalbergieae</taxon>
        <taxon>Pterocarpus clade</taxon>
        <taxon>Arachis</taxon>
    </lineage>
</organism>
<comment type="caution">
    <text evidence="1">The sequence shown here is derived from an EMBL/GenBank/DDBJ whole genome shotgun (WGS) entry which is preliminary data.</text>
</comment>
<name>A0A444X8Z6_ARAHY</name>
<sequence length="89" mass="9741">MALFPLFPTSLSLHWPFKLIARRSLGELVSKLGECVLPLIIPMLSQGLSDPSSSRRQSVGLQAIDEIAPTLLHALEDDETSDTTLDVLK</sequence>